<keyword evidence="2" id="KW-1185">Reference proteome</keyword>
<evidence type="ECO:0000313" key="1">
    <source>
        <dbReference type="EMBL" id="GAA1664618.1"/>
    </source>
</evidence>
<dbReference type="EMBL" id="BAAANY010000005">
    <property type="protein sequence ID" value="GAA1664618.1"/>
    <property type="molecule type" value="Genomic_DNA"/>
</dbReference>
<dbReference type="RefSeq" id="WP_344308007.1">
    <property type="nucleotide sequence ID" value="NZ_BAAANY010000005.1"/>
</dbReference>
<dbReference type="Proteomes" id="UP001500618">
    <property type="component" value="Unassembled WGS sequence"/>
</dbReference>
<sequence>MALRLRLTSVDAELAATISAATPDTQRSIAEQTVNFLYARAPFSPHDDNIAIQQLRNRRYGDTPERQHLKDAAFNAEKAAREAWQAGDDTASERERAITFAYKAAYYALSENPETAALETVYEARFSHVPGEVFALVRSILDAP</sequence>
<reference evidence="1 2" key="1">
    <citation type="journal article" date="2019" name="Int. J. Syst. Evol. Microbiol.">
        <title>The Global Catalogue of Microorganisms (GCM) 10K type strain sequencing project: providing services to taxonomists for standard genome sequencing and annotation.</title>
        <authorList>
            <consortium name="The Broad Institute Genomics Platform"/>
            <consortium name="The Broad Institute Genome Sequencing Center for Infectious Disease"/>
            <person name="Wu L."/>
            <person name="Ma J."/>
        </authorList>
    </citation>
    <scope>NUCLEOTIDE SEQUENCE [LARGE SCALE GENOMIC DNA]</scope>
    <source>
        <strain evidence="1 2">JCM 14718</strain>
    </source>
</reference>
<comment type="caution">
    <text evidence="1">The sequence shown here is derived from an EMBL/GenBank/DDBJ whole genome shotgun (WGS) entry which is preliminary data.</text>
</comment>
<accession>A0ABN2G391</accession>
<evidence type="ECO:0000313" key="2">
    <source>
        <dbReference type="Proteomes" id="UP001500618"/>
    </source>
</evidence>
<organism evidence="1 2">
    <name type="scientific">Fodinicola feengrottensis</name>
    <dbReference type="NCBI Taxonomy" id="435914"/>
    <lineage>
        <taxon>Bacteria</taxon>
        <taxon>Bacillati</taxon>
        <taxon>Actinomycetota</taxon>
        <taxon>Actinomycetes</taxon>
        <taxon>Mycobacteriales</taxon>
        <taxon>Fodinicola</taxon>
    </lineage>
</organism>
<gene>
    <name evidence="1" type="ORF">GCM10009765_12710</name>
</gene>
<name>A0ABN2G391_9ACTN</name>
<proteinExistence type="predicted"/>
<protein>
    <submittedName>
        <fullName evidence="1">Uncharacterized protein</fullName>
    </submittedName>
</protein>